<dbReference type="InterPro" id="IPR042106">
    <property type="entry name" value="Nuo/plastoQ_OxRdtase_6_NuoJ"/>
</dbReference>
<accession>A0ABR5SJ91</accession>
<comment type="caution">
    <text evidence="3">The sequence shown here is derived from an EMBL/GenBank/DDBJ whole genome shotgun (WGS) entry which is preliminary data.</text>
</comment>
<feature type="transmembrane region" description="Helical" evidence="2">
    <location>
        <begin position="54"/>
        <end position="76"/>
    </location>
</feature>
<keyword evidence="2" id="KW-1133">Transmembrane helix</keyword>
<dbReference type="GO" id="GO:0016491">
    <property type="term" value="F:oxidoreductase activity"/>
    <property type="evidence" value="ECO:0007669"/>
    <property type="project" value="UniProtKB-KW"/>
</dbReference>
<keyword evidence="3" id="KW-0560">Oxidoreductase</keyword>
<comment type="function">
    <text evidence="2">NDH-1 shuttles electrons from NADH, via FMN and iron-sulfur (Fe-S) centers, to quinones in the respiratory chain. Couples the redox reaction to proton translocation (for every two electrons transferred, four hydrogen ions are translocated across the cytoplasmic membrane), and thus conserves the redox energy in a proton gradient.</text>
</comment>
<comment type="catalytic activity">
    <reaction evidence="2">
        <text>a quinone + NADH + 5 H(+)(in) = a quinol + NAD(+) + 4 H(+)(out)</text>
        <dbReference type="Rhea" id="RHEA:57888"/>
        <dbReference type="ChEBI" id="CHEBI:15378"/>
        <dbReference type="ChEBI" id="CHEBI:24646"/>
        <dbReference type="ChEBI" id="CHEBI:57540"/>
        <dbReference type="ChEBI" id="CHEBI:57945"/>
        <dbReference type="ChEBI" id="CHEBI:132124"/>
    </reaction>
</comment>
<evidence type="ECO:0000313" key="4">
    <source>
        <dbReference type="Proteomes" id="UP000060487"/>
    </source>
</evidence>
<feature type="transmembrane region" description="Helical" evidence="2">
    <location>
        <begin position="88"/>
        <end position="112"/>
    </location>
</feature>
<dbReference type="RefSeq" id="WP_085051133.1">
    <property type="nucleotide sequence ID" value="NZ_LNQR01000023.1"/>
</dbReference>
<organism evidence="3 4">
    <name type="scientific">Candidatus Magnetominusculus xianensis</name>
    <dbReference type="NCBI Taxonomy" id="1748249"/>
    <lineage>
        <taxon>Bacteria</taxon>
        <taxon>Pseudomonadati</taxon>
        <taxon>Nitrospirota</taxon>
        <taxon>Nitrospiria</taxon>
        <taxon>Nitrospirales</taxon>
        <taxon>Nitrospiraceae</taxon>
        <taxon>Candidatus Magnetominusculus</taxon>
    </lineage>
</organism>
<sequence>MINQAFFFYFSAVIVATSLLAITRKNVMHGVLYMLLLFFHIAGLYLFLNAEFISAVQVIVYAGAIMVLFLFVIMLLNLRDDIRKKQFIATWPMGLLVSSGILMVILMAMLTIKTGAHGVWGIAQLERVTQTVAIGTVMYTQYLFPFEVASLVLLVAIIGAIVLAKKRIK</sequence>
<gene>
    <name evidence="3" type="primary">nuoJ</name>
    <name evidence="3" type="ORF">ASN18_0604</name>
</gene>
<name>A0ABR5SJ91_9BACT</name>
<protein>
    <recommendedName>
        <fullName evidence="2">NADH-quinone oxidoreductase subunit J</fullName>
        <ecNumber evidence="2">7.1.1.-</ecNumber>
    </recommendedName>
</protein>
<dbReference type="EMBL" id="LNQR01000023">
    <property type="protein sequence ID" value="KWT92051.1"/>
    <property type="molecule type" value="Genomic_DNA"/>
</dbReference>
<dbReference type="InterPro" id="IPR001457">
    <property type="entry name" value="NADH_UbQ/plastoQ_OxRdtase_su6"/>
</dbReference>
<evidence type="ECO:0000256" key="2">
    <source>
        <dbReference type="RuleBase" id="RU004429"/>
    </source>
</evidence>
<feature type="transmembrane region" description="Helical" evidence="2">
    <location>
        <begin position="6"/>
        <end position="23"/>
    </location>
</feature>
<proteinExistence type="inferred from homology"/>
<dbReference type="Gene3D" id="1.20.120.1200">
    <property type="entry name" value="NADH-ubiquinone/plastoquinone oxidoreductase chain 6, subunit NuoJ"/>
    <property type="match status" value="1"/>
</dbReference>
<comment type="subcellular location">
    <subcellularLocation>
        <location evidence="2">Cell membrane</location>
        <topology evidence="2">Multi-pass membrane protein</topology>
    </subcellularLocation>
</comment>
<feature type="transmembrane region" description="Helical" evidence="2">
    <location>
        <begin position="30"/>
        <end position="48"/>
    </location>
</feature>
<reference evidence="3 4" key="1">
    <citation type="submission" date="2015-11" db="EMBL/GenBank/DDBJ databases">
        <authorList>
            <person name="Lin W."/>
        </authorList>
    </citation>
    <scope>NUCLEOTIDE SEQUENCE [LARGE SCALE GENOMIC DNA]</scope>
    <source>
        <strain evidence="3 4">HCH-1</strain>
    </source>
</reference>
<keyword evidence="2" id="KW-0812">Transmembrane</keyword>
<feature type="transmembrane region" description="Helical" evidence="2">
    <location>
        <begin position="142"/>
        <end position="164"/>
    </location>
</feature>
<dbReference type="PANTHER" id="PTHR33269">
    <property type="entry name" value="NADH-UBIQUINONE OXIDOREDUCTASE CHAIN 6"/>
    <property type="match status" value="1"/>
</dbReference>
<keyword evidence="4" id="KW-1185">Reference proteome</keyword>
<keyword evidence="2" id="KW-1003">Cell membrane</keyword>
<dbReference type="Pfam" id="PF00499">
    <property type="entry name" value="Oxidored_q3"/>
    <property type="match status" value="1"/>
</dbReference>
<evidence type="ECO:0000256" key="1">
    <source>
        <dbReference type="ARBA" id="ARBA00005698"/>
    </source>
</evidence>
<keyword evidence="2" id="KW-0520">NAD</keyword>
<keyword evidence="2" id="KW-0874">Quinone</keyword>
<dbReference type="PANTHER" id="PTHR33269:SF17">
    <property type="entry name" value="NADH-UBIQUINONE OXIDOREDUCTASE CHAIN 6"/>
    <property type="match status" value="1"/>
</dbReference>
<evidence type="ECO:0000313" key="3">
    <source>
        <dbReference type="EMBL" id="KWT92051.1"/>
    </source>
</evidence>
<dbReference type="EC" id="7.1.1.-" evidence="2"/>
<dbReference type="Proteomes" id="UP000060487">
    <property type="component" value="Unassembled WGS sequence"/>
</dbReference>
<keyword evidence="2" id="KW-0472">Membrane</keyword>
<comment type="similarity">
    <text evidence="1 2">Belongs to the complex I subunit 6 family.</text>
</comment>